<feature type="domain" description="Secretion system C-terminal sorting" evidence="2">
    <location>
        <begin position="990"/>
        <end position="1053"/>
    </location>
</feature>
<feature type="domain" description="DUF7619" evidence="3">
    <location>
        <begin position="830"/>
        <end position="966"/>
    </location>
</feature>
<dbReference type="InterPro" id="IPR055353">
    <property type="entry name" value="DUF7619"/>
</dbReference>
<evidence type="ECO:0000259" key="2">
    <source>
        <dbReference type="Pfam" id="PF18962"/>
    </source>
</evidence>
<dbReference type="SUPFAM" id="SSF117074">
    <property type="entry name" value="Hypothetical protein PA1324"/>
    <property type="match status" value="1"/>
</dbReference>
<dbReference type="Pfam" id="PF24595">
    <property type="entry name" value="DUF7619"/>
    <property type="match status" value="1"/>
</dbReference>
<dbReference type="NCBIfam" id="TIGR04183">
    <property type="entry name" value="Por_Secre_tail"/>
    <property type="match status" value="1"/>
</dbReference>
<evidence type="ECO:0000313" key="5">
    <source>
        <dbReference type="Proteomes" id="UP000249518"/>
    </source>
</evidence>
<dbReference type="Gene3D" id="2.60.40.10">
    <property type="entry name" value="Immunoglobulins"/>
    <property type="match status" value="1"/>
</dbReference>
<dbReference type="InterPro" id="IPR026444">
    <property type="entry name" value="Secre_tail"/>
</dbReference>
<dbReference type="InterPro" id="IPR047589">
    <property type="entry name" value="DUF11_rpt"/>
</dbReference>
<dbReference type="NCBIfam" id="TIGR01451">
    <property type="entry name" value="B_ant_repeat"/>
    <property type="match status" value="1"/>
</dbReference>
<evidence type="ECO:0000259" key="3">
    <source>
        <dbReference type="Pfam" id="PF24595"/>
    </source>
</evidence>
<dbReference type="Proteomes" id="UP000249518">
    <property type="component" value="Unassembled WGS sequence"/>
</dbReference>
<organism evidence="4 5">
    <name type="scientific">Flavobacterium lacus</name>
    <dbReference type="NCBI Taxonomy" id="1353778"/>
    <lineage>
        <taxon>Bacteria</taxon>
        <taxon>Pseudomonadati</taxon>
        <taxon>Bacteroidota</taxon>
        <taxon>Flavobacteriia</taxon>
        <taxon>Flavobacteriales</taxon>
        <taxon>Flavobacteriaceae</taxon>
        <taxon>Flavobacterium</taxon>
    </lineage>
</organism>
<accession>A0A328WUV0</accession>
<name>A0A328WUV0_9FLAO</name>
<sequence>MYIFEQNNNSNMRLKICLVVAILLQVTSGQSQQFTWAAAVTGDGYEYGTKSTKDSSGNTYIIGYSIGETNTTINTFSYNGLSYPMVGRGDVFFAKLDVNKEVVWMKTIGGNDNIYYDRSSDIHVDPFGDIYVVFKSAGFNITYNGQLLSNVGSIGQFGGEGVLLKVNTNGDYLWHDSGNLGSSFEKVTTDTNGNVYLTGTFRQTITLGNSITLSNPPISNATTVDMLVAKYQPNGTIQWAKRAGGTPHNTFAYGIDLKINPQTNELIVLSKAEGQVYFDGVLMPFNGSTDKGILLVSYALNGTQNWIKRVLDEENNGYDYASSLDITATGIIGVTGYTPGTNSKGMVGFYTSDATIINEHTYLSSGHLRITAITFNEFNEAYITGGCSGETTLGISPGIASISGYKGFVAKIDIYHQIKWVVDFESASLDASVLYDHGKILFASRLDYDFSYNAGQNVIVTNNGDAVFAEITDYELPSNRCNITGTIFQDLDANCVLDPTDVTQKFIIVKATDTSGVSRFSISDNNGNYDIPVVPGTYTVEILTNPVQSSLIQQNCYTQQEVTITDVGQDANNLNFPMEIANCPLLNVDIASDRRRRCFDSNTYVSYSNSGFAVAQNVEVIVQLPEYVTFISSDYPYTINSQGNYVFNIGALAPNQTGFIHIIDHTECVDGITGLTQCTKAWITPINDCANALDPDYLSWDKSSIKVEGTCLGTNQVQFTIINTSEPGSGNMQNPREYRLYVDNALAVTATFQLNGGQNTVIEYPANGQTIRLEANQSPFYPGDSIAQDTVEGCGSNNEVMSTQFVNTMPMGDDDIEYEVHCLEIIDSFDPNDKLVSPTGITENNYVKAGTVLDYMIRFQNTGTDTAYKVVIKDSLSVHLDPATIQWGISSHPYTVMIRGTVTPEIEFTFNDINLPHSAVNELGSNGFVKFKATTYNSLANGIVVDNNANIYFDYNFPILTNTAQVTISDFIPIYDPLTVESFVTQNLKVYPNPTSGLVSIDSDTLQQVELFNLSGVLLETTNKNEIDLRPYSKGIYLLKIVTTNGTLLKKVVLK</sequence>
<comment type="caution">
    <text evidence="4">The sequence shown here is derived from an EMBL/GenBank/DDBJ whole genome shotgun (WGS) entry which is preliminary data.</text>
</comment>
<gene>
    <name evidence="4" type="ORF">B0I10_11643</name>
</gene>
<keyword evidence="5" id="KW-1185">Reference proteome</keyword>
<proteinExistence type="predicted"/>
<keyword evidence="1" id="KW-0732">Signal</keyword>
<protein>
    <submittedName>
        <fullName evidence="4">Putative repeat protein (TIGR01451 family)/predicted secreted protein (Por secretion system target)</fullName>
    </submittedName>
</protein>
<dbReference type="InterPro" id="IPR013783">
    <property type="entry name" value="Ig-like_fold"/>
</dbReference>
<evidence type="ECO:0000313" key="4">
    <source>
        <dbReference type="EMBL" id="RAR46639.1"/>
    </source>
</evidence>
<dbReference type="Pfam" id="PF18962">
    <property type="entry name" value="Por_Secre_tail"/>
    <property type="match status" value="1"/>
</dbReference>
<dbReference type="EMBL" id="QLSV01000016">
    <property type="protein sequence ID" value="RAR46639.1"/>
    <property type="molecule type" value="Genomic_DNA"/>
</dbReference>
<dbReference type="AlphaFoldDB" id="A0A328WUV0"/>
<reference evidence="4 5" key="1">
    <citation type="submission" date="2018-06" db="EMBL/GenBank/DDBJ databases">
        <title>Genomic Encyclopedia of Type Strains, Phase III (KMG-III): the genomes of soil and plant-associated and newly described type strains.</title>
        <authorList>
            <person name="Whitman W."/>
        </authorList>
    </citation>
    <scope>NUCLEOTIDE SEQUENCE [LARGE SCALE GENOMIC DNA]</scope>
    <source>
        <strain evidence="4 5">CGMCC 1.12504</strain>
    </source>
</reference>
<evidence type="ECO:0000256" key="1">
    <source>
        <dbReference type="ARBA" id="ARBA00022729"/>
    </source>
</evidence>